<dbReference type="OrthoDB" id="2382881at2759"/>
<dbReference type="PANTHER" id="PTHR15319">
    <property type="entry name" value="TATA BOX-BINDING PROTEIN ASSOCIATED FACTOR RNA POLYMERASE I SUBUNIT C"/>
    <property type="match status" value="1"/>
</dbReference>
<feature type="domain" description="TAF1C beta-propeller" evidence="2">
    <location>
        <begin position="273"/>
        <end position="364"/>
    </location>
</feature>
<dbReference type="OMA" id="ANKVPMG"/>
<feature type="compositionally biased region" description="Polar residues" evidence="1">
    <location>
        <begin position="802"/>
        <end position="818"/>
    </location>
</feature>
<accession>A0A8W8HP06</accession>
<dbReference type="GO" id="GO:0001650">
    <property type="term" value="C:fibrillar center"/>
    <property type="evidence" value="ECO:0007669"/>
    <property type="project" value="TreeGrafter"/>
</dbReference>
<dbReference type="Pfam" id="PF20641">
    <property type="entry name" value="TAF1C_beta-prop"/>
    <property type="match status" value="1"/>
</dbReference>
<dbReference type="InterPro" id="IPR038801">
    <property type="entry name" value="TAF1C"/>
</dbReference>
<feature type="compositionally biased region" description="Polar residues" evidence="1">
    <location>
        <begin position="985"/>
        <end position="1000"/>
    </location>
</feature>
<feature type="compositionally biased region" description="Basic and acidic residues" evidence="1">
    <location>
        <begin position="778"/>
        <end position="790"/>
    </location>
</feature>
<reference evidence="3" key="1">
    <citation type="submission" date="2022-08" db="UniProtKB">
        <authorList>
            <consortium name="EnsemblMetazoa"/>
        </authorList>
    </citation>
    <scope>IDENTIFICATION</scope>
    <source>
        <strain evidence="3">05x7-T-G4-1.051#20</strain>
    </source>
</reference>
<dbReference type="PANTHER" id="PTHR15319:SF1">
    <property type="entry name" value="TATA BOX-BINDING PROTEIN-ASSOCIATED FACTOR RNA POLYMERASE I SUBUNIT C"/>
    <property type="match status" value="1"/>
</dbReference>
<feature type="region of interest" description="Disordered" evidence="1">
    <location>
        <begin position="870"/>
        <end position="943"/>
    </location>
</feature>
<dbReference type="Proteomes" id="UP000005408">
    <property type="component" value="Unassembled WGS sequence"/>
</dbReference>
<dbReference type="GO" id="GO:0001164">
    <property type="term" value="F:RNA polymerase I core promoter sequence-specific DNA binding"/>
    <property type="evidence" value="ECO:0007669"/>
    <property type="project" value="TreeGrafter"/>
</dbReference>
<dbReference type="EnsemblMetazoa" id="G10426.1">
    <property type="protein sequence ID" value="G10426.1:cds"/>
    <property type="gene ID" value="G10426"/>
</dbReference>
<feature type="compositionally biased region" description="Polar residues" evidence="1">
    <location>
        <begin position="928"/>
        <end position="941"/>
    </location>
</feature>
<proteinExistence type="predicted"/>
<evidence type="ECO:0000313" key="4">
    <source>
        <dbReference type="Proteomes" id="UP000005408"/>
    </source>
</evidence>
<feature type="compositionally biased region" description="Basic and acidic residues" evidence="1">
    <location>
        <begin position="876"/>
        <end position="892"/>
    </location>
</feature>
<dbReference type="InterPro" id="IPR049087">
    <property type="entry name" value="TAF1C_beta-prop"/>
</dbReference>
<evidence type="ECO:0000259" key="2">
    <source>
        <dbReference type="Pfam" id="PF20641"/>
    </source>
</evidence>
<organism evidence="3 4">
    <name type="scientific">Magallana gigas</name>
    <name type="common">Pacific oyster</name>
    <name type="synonym">Crassostrea gigas</name>
    <dbReference type="NCBI Taxonomy" id="29159"/>
    <lineage>
        <taxon>Eukaryota</taxon>
        <taxon>Metazoa</taxon>
        <taxon>Spiralia</taxon>
        <taxon>Lophotrochozoa</taxon>
        <taxon>Mollusca</taxon>
        <taxon>Bivalvia</taxon>
        <taxon>Autobranchia</taxon>
        <taxon>Pteriomorphia</taxon>
        <taxon>Ostreida</taxon>
        <taxon>Ostreoidea</taxon>
        <taxon>Ostreidae</taxon>
        <taxon>Magallana</taxon>
    </lineage>
</organism>
<feature type="compositionally biased region" description="Polar residues" evidence="1">
    <location>
        <begin position="759"/>
        <end position="777"/>
    </location>
</feature>
<feature type="region of interest" description="Disordered" evidence="1">
    <location>
        <begin position="751"/>
        <end position="842"/>
    </location>
</feature>
<sequence length="1014" mass="114250">MDIFPAKCFPFRYHKENALMHYFGGLGSIRNIEVADSYVQERKLSPQHVPFESEWYCATRPALPVGNCPAKVPYPFEDRVFHKTELQSHKVEAFCNKLKVMKANLKKPRNTTMQTQFENVLKGLEALNCTQAENPEFEVIDVPPWLGELVKQYGKVKDIPGVLRYNSRYTGGCITKVGTKTTNGTQMLISPADHNFNSLAFLELSTTPEVNVAKKSTIELGYEIYQLRSAQCRNQDYCVARGENVCEVFTNQETSDGFSYSLNSIGKEYFPDEHLTSVDLSVYIPSECLVASNQGNIYLWSPGMSKTPVQKNMETRFLSHESWRQALFGSHPRHVIIADSTAVQITDTRMRSSTCVDLFAIPSKLFHTKERLCLVEKHPSSHHAYLIASDTTLLLMDDRFPGCPMLEWKHMLRKPPQVASSVVMDTDSILVAMGSLYPADVFAFQYRYGHPGLPQSLGSPWRFSHFGDFTELPGLCNPLHKFASDMRFDVSLAGISLIDTPSGFILVQMDSSGELYFQEFEKSTESREVGFSSGPSSREETLDKFTVERAKKWTEELHDYINSCKKSMKEVNVTDIFSEISLNCPGHVSCSLCMLDTCDLQMTDSTQALCYSCLHLISEARIIADAKMNNVVQSADVMESDRTEDDGKAEEETCSLGEILVLQWNDDSDEDTEEYEEKFRELLLKRNEVVKERRRSMKKIPSKTLQREVSTLVEGHISPPLSPVDEADHVPDDKELQDLITRYTGVTEFNTDRPLQADGASQSVTAEDGEQNLSEISNQERDTVSKRADTTEALSDWEGKRTNLTNEQESDKSNTFVSQVERDYPFMKNSPRKRKINSQMSDRMSNLSSISLWSDGFLSTPQRMLSLHSPAKNKIHGGETSEKDTQDSREVQTQDMSGSFILPIVPLTSRTRPSSASSVCSRRSVKSHTSVQSEGFRSTPSRMHILHSPAKLSRVLPPEPSSVRSSLSDLFDSSIKAFDLLRSPVTESPDSHPTNSQTDNQGRKKVKKQLLSGF</sequence>
<name>A0A8W8HP06_MAGGI</name>
<feature type="region of interest" description="Disordered" evidence="1">
    <location>
        <begin position="982"/>
        <end position="1014"/>
    </location>
</feature>
<evidence type="ECO:0000313" key="3">
    <source>
        <dbReference type="EnsemblMetazoa" id="G10426.1:cds"/>
    </source>
</evidence>
<keyword evidence="4" id="KW-1185">Reference proteome</keyword>
<feature type="compositionally biased region" description="Low complexity" evidence="1">
    <location>
        <begin position="909"/>
        <end position="922"/>
    </location>
</feature>
<evidence type="ECO:0000256" key="1">
    <source>
        <dbReference type="SAM" id="MobiDB-lite"/>
    </source>
</evidence>
<dbReference type="AlphaFoldDB" id="A0A8W8HP06"/>
<protein>
    <recommendedName>
        <fullName evidence="2">TAF1C beta-propeller domain-containing protein</fullName>
    </recommendedName>
</protein>